<proteinExistence type="predicted"/>
<name>N8WG52_9GAMM</name>
<dbReference type="AlphaFoldDB" id="N8WG52"/>
<accession>N8WG52</accession>
<evidence type="ECO:0000313" key="1">
    <source>
        <dbReference type="EMBL" id="ENU93959.1"/>
    </source>
</evidence>
<dbReference type="EMBL" id="APPC01000005">
    <property type="protein sequence ID" value="ENU93959.1"/>
    <property type="molecule type" value="Genomic_DNA"/>
</dbReference>
<dbReference type="HOGENOM" id="CLU_2986080_0_0_6"/>
<comment type="caution">
    <text evidence="1">The sequence shown here is derived from an EMBL/GenBank/DDBJ whole genome shotgun (WGS) entry which is preliminary data.</text>
</comment>
<gene>
    <name evidence="1" type="ORF">F971_00397</name>
</gene>
<reference evidence="1 2" key="1">
    <citation type="submission" date="2013-02" db="EMBL/GenBank/DDBJ databases">
        <title>The Genome Sequence of Acinetobacter sp. NIPH 758.</title>
        <authorList>
            <consortium name="The Broad Institute Genome Sequencing Platform"/>
            <consortium name="The Broad Institute Genome Sequencing Center for Infectious Disease"/>
            <person name="Cerqueira G."/>
            <person name="Feldgarden M."/>
            <person name="Courvalin P."/>
            <person name="Perichon B."/>
            <person name="Grillot-Courvalin C."/>
            <person name="Clermont D."/>
            <person name="Rocha E."/>
            <person name="Yoon E.-J."/>
            <person name="Nemec A."/>
            <person name="Walker B."/>
            <person name="Young S.K."/>
            <person name="Zeng Q."/>
            <person name="Gargeya S."/>
            <person name="Fitzgerald M."/>
            <person name="Haas B."/>
            <person name="Abouelleil A."/>
            <person name="Alvarado L."/>
            <person name="Arachchi H.M."/>
            <person name="Berlin A.M."/>
            <person name="Chapman S.B."/>
            <person name="Dewar J."/>
            <person name="Goldberg J."/>
            <person name="Griggs A."/>
            <person name="Gujja S."/>
            <person name="Hansen M."/>
            <person name="Howarth C."/>
            <person name="Imamovic A."/>
            <person name="Larimer J."/>
            <person name="McCowan C."/>
            <person name="Murphy C."/>
            <person name="Neiman D."/>
            <person name="Pearson M."/>
            <person name="Priest M."/>
            <person name="Roberts A."/>
            <person name="Saif S."/>
            <person name="Shea T."/>
            <person name="Sisk P."/>
            <person name="Sykes S."/>
            <person name="Wortman J."/>
            <person name="Nusbaum C."/>
            <person name="Birren B."/>
        </authorList>
    </citation>
    <scope>NUCLEOTIDE SEQUENCE [LARGE SCALE GENOMIC DNA]</scope>
    <source>
        <strain evidence="1 2">NIPH 758</strain>
    </source>
</reference>
<evidence type="ECO:0000313" key="2">
    <source>
        <dbReference type="Proteomes" id="UP000013049"/>
    </source>
</evidence>
<dbReference type="RefSeq" id="WP_004774625.1">
    <property type="nucleotide sequence ID" value="NZ_KB849362.1"/>
</dbReference>
<sequence length="57" mass="6714">MPSDQNIKETELNDLDNQNEEVELIMQEEGLDSCEAASRYAEEYEETNWEDNVEDEE</sequence>
<protein>
    <submittedName>
        <fullName evidence="1">Uncharacterized protein</fullName>
    </submittedName>
</protein>
<dbReference type="Proteomes" id="UP000013049">
    <property type="component" value="Unassembled WGS sequence"/>
</dbReference>
<dbReference type="PATRIC" id="fig|1217712.3.peg.379"/>
<organism evidence="1 2">
    <name type="scientific">Acinetobacter vivianii</name>
    <dbReference type="NCBI Taxonomy" id="1776742"/>
    <lineage>
        <taxon>Bacteria</taxon>
        <taxon>Pseudomonadati</taxon>
        <taxon>Pseudomonadota</taxon>
        <taxon>Gammaproteobacteria</taxon>
        <taxon>Moraxellales</taxon>
        <taxon>Moraxellaceae</taxon>
        <taxon>Acinetobacter</taxon>
    </lineage>
</organism>